<feature type="non-terminal residue" evidence="2">
    <location>
        <position position="22"/>
    </location>
</feature>
<dbReference type="EMBL" id="UINC01059864">
    <property type="protein sequence ID" value="SVB83744.1"/>
    <property type="molecule type" value="Genomic_DNA"/>
</dbReference>
<dbReference type="AlphaFoldDB" id="A0A382H8W1"/>
<name>A0A382H8W1_9ZZZZ</name>
<reference evidence="2" key="1">
    <citation type="submission" date="2018-05" db="EMBL/GenBank/DDBJ databases">
        <authorList>
            <person name="Lanie J.A."/>
            <person name="Ng W.-L."/>
            <person name="Kazmierczak K.M."/>
            <person name="Andrzejewski T.M."/>
            <person name="Davidsen T.M."/>
            <person name="Wayne K.J."/>
            <person name="Tettelin H."/>
            <person name="Glass J.I."/>
            <person name="Rusch D."/>
            <person name="Podicherti R."/>
            <person name="Tsui H.-C.T."/>
            <person name="Winkler M.E."/>
        </authorList>
    </citation>
    <scope>NUCLEOTIDE SEQUENCE</scope>
</reference>
<protein>
    <submittedName>
        <fullName evidence="2">Uncharacterized protein</fullName>
    </submittedName>
</protein>
<sequence length="22" mass="2314">MTNLDEGRQNSVGPVLRAGEVA</sequence>
<organism evidence="2">
    <name type="scientific">marine metagenome</name>
    <dbReference type="NCBI Taxonomy" id="408172"/>
    <lineage>
        <taxon>unclassified sequences</taxon>
        <taxon>metagenomes</taxon>
        <taxon>ecological metagenomes</taxon>
    </lineage>
</organism>
<proteinExistence type="predicted"/>
<gene>
    <name evidence="2" type="ORF">METZ01_LOCUS236598</name>
</gene>
<accession>A0A382H8W1</accession>
<feature type="region of interest" description="Disordered" evidence="1">
    <location>
        <begin position="1"/>
        <end position="22"/>
    </location>
</feature>
<evidence type="ECO:0000313" key="2">
    <source>
        <dbReference type="EMBL" id="SVB83744.1"/>
    </source>
</evidence>
<evidence type="ECO:0000256" key="1">
    <source>
        <dbReference type="SAM" id="MobiDB-lite"/>
    </source>
</evidence>